<keyword evidence="1" id="KW-0732">Signal</keyword>
<protein>
    <submittedName>
        <fullName evidence="4">Terminal uridylyltransferase Tailor-like</fullName>
    </submittedName>
</protein>
<dbReference type="GeneID" id="108609350"/>
<dbReference type="PANTHER" id="PTHR12271:SF40">
    <property type="entry name" value="POLY(A) RNA POLYMERASE GLD2"/>
    <property type="match status" value="1"/>
</dbReference>
<dbReference type="InterPro" id="IPR054708">
    <property type="entry name" value="MTPAP-like_central"/>
</dbReference>
<reference evidence="4" key="3">
    <citation type="submission" date="2025-08" db="UniProtKB">
        <authorList>
            <consortium name="RefSeq"/>
        </authorList>
    </citation>
    <scope>IDENTIFICATION</scope>
    <source>
        <tissue evidence="4">Whole organism</tissue>
    </source>
</reference>
<name>A0ABM1NNT1_DROAR</name>
<evidence type="ECO:0000313" key="3">
    <source>
        <dbReference type="Proteomes" id="UP000694904"/>
    </source>
</evidence>
<gene>
    <name evidence="4" type="primary">LOC108609350</name>
</gene>
<dbReference type="Pfam" id="PF22600">
    <property type="entry name" value="MTPAP-like_central"/>
    <property type="match status" value="1"/>
</dbReference>
<dbReference type="CDD" id="cd05402">
    <property type="entry name" value="NT_PAP_TUTase"/>
    <property type="match status" value="1"/>
</dbReference>
<dbReference type="InterPro" id="IPR043519">
    <property type="entry name" value="NT_sf"/>
</dbReference>
<evidence type="ECO:0000259" key="2">
    <source>
        <dbReference type="Pfam" id="PF22600"/>
    </source>
</evidence>
<feature type="signal peptide" evidence="1">
    <location>
        <begin position="1"/>
        <end position="26"/>
    </location>
</feature>
<sequence length="348" mass="40554">MNIYFSYKRNMILWITLLGILCRASADEISYPMLQLQEDIGQSKNYWLKLVQQVDAANELRFSPIIQEIKYDVINVLKEAFPNKTTKVDCFGSRVVGVGNENSDLDMFANIEYPVQTAVQQLYTTVDVLHKKANQTWKIVNTFVYTRVPIICLTHLQSKIKVDINFSKGAAPARDLLVSYMFDLQPIGRYMVHYLRDRARSLLLNFQLRSHLHTLMVIYFLQISQLLPPVKDLQQNLVPDMGPAITKFNNLSHVELGIQRVDVNPQTIQDALQQYFNFYQNFNYDKYTISPYYGIWITRSELINLLPRGFTLLAVEWMKPVLLQDIIYLNDNNADRISLEHLKRFLSI</sequence>
<dbReference type="RefSeq" id="XP_017856617.1">
    <property type="nucleotide sequence ID" value="XM_018001128.1"/>
</dbReference>
<dbReference type="SUPFAM" id="SSF81631">
    <property type="entry name" value="PAP/OAS1 substrate-binding domain"/>
    <property type="match status" value="1"/>
</dbReference>
<reference evidence="3" key="2">
    <citation type="journal article" date="2016" name="G3 (Bethesda)">
        <title>Genome Evolution in Three Species of Cactophilic Drosophila.</title>
        <authorList>
            <person name="Sanchez-Flores A."/>
            <person name="Penazola F."/>
            <person name="Carpinteyro-Ponce J."/>
            <person name="Nazario-Yepiz N."/>
            <person name="Abreu-Goodger C."/>
            <person name="Machado C.A."/>
            <person name="Markow T.A."/>
        </authorList>
    </citation>
    <scope>NUCLEOTIDE SEQUENCE [LARGE SCALE GENOMIC DNA]</scope>
</reference>
<accession>A0ABM1NNT1</accession>
<feature type="chain" id="PRO_5046254246" evidence="1">
    <location>
        <begin position="27"/>
        <end position="348"/>
    </location>
</feature>
<organism evidence="3 4">
    <name type="scientific">Drosophila arizonae</name>
    <name type="common">Fruit fly</name>
    <dbReference type="NCBI Taxonomy" id="7263"/>
    <lineage>
        <taxon>Eukaryota</taxon>
        <taxon>Metazoa</taxon>
        <taxon>Ecdysozoa</taxon>
        <taxon>Arthropoda</taxon>
        <taxon>Hexapoda</taxon>
        <taxon>Insecta</taxon>
        <taxon>Pterygota</taxon>
        <taxon>Neoptera</taxon>
        <taxon>Endopterygota</taxon>
        <taxon>Diptera</taxon>
        <taxon>Brachycera</taxon>
        <taxon>Muscomorpha</taxon>
        <taxon>Ephydroidea</taxon>
        <taxon>Drosophilidae</taxon>
        <taxon>Drosophila</taxon>
    </lineage>
</organism>
<dbReference type="Gene3D" id="3.30.460.10">
    <property type="entry name" value="Beta Polymerase, domain 2"/>
    <property type="match status" value="1"/>
</dbReference>
<reference evidence="3" key="1">
    <citation type="journal article" date="1997" name="Nucleic Acids Res.">
        <title>tRNAscan-SE: a program for improved detection of transfer RNA genes in genomic sequence.</title>
        <authorList>
            <person name="Lowe T.M."/>
            <person name="Eddy S.R."/>
        </authorList>
    </citation>
    <scope>NUCLEOTIDE SEQUENCE [LARGE SCALE GENOMIC DNA]</scope>
</reference>
<dbReference type="PANTHER" id="PTHR12271">
    <property type="entry name" value="POLY A POLYMERASE CID PAP -RELATED"/>
    <property type="match status" value="1"/>
</dbReference>
<dbReference type="Gene3D" id="1.10.1410.10">
    <property type="match status" value="1"/>
</dbReference>
<dbReference type="Proteomes" id="UP000694904">
    <property type="component" value="Chromosome 2"/>
</dbReference>
<keyword evidence="3" id="KW-1185">Reference proteome</keyword>
<dbReference type="SUPFAM" id="SSF81301">
    <property type="entry name" value="Nucleotidyltransferase"/>
    <property type="match status" value="1"/>
</dbReference>
<evidence type="ECO:0000256" key="1">
    <source>
        <dbReference type="SAM" id="SignalP"/>
    </source>
</evidence>
<evidence type="ECO:0000313" key="4">
    <source>
        <dbReference type="RefSeq" id="XP_017856617.1"/>
    </source>
</evidence>
<feature type="domain" description="Poly(A) RNA polymerase mitochondrial-like central palm" evidence="2">
    <location>
        <begin position="69"/>
        <end position="168"/>
    </location>
</feature>
<proteinExistence type="predicted"/>